<dbReference type="Proteomes" id="UP000774000">
    <property type="component" value="Unassembled WGS sequence"/>
</dbReference>
<feature type="coiled-coil region" evidence="1">
    <location>
        <begin position="4"/>
        <end position="31"/>
    </location>
</feature>
<evidence type="ECO:0000313" key="3">
    <source>
        <dbReference type="Proteomes" id="UP000774000"/>
    </source>
</evidence>
<proteinExistence type="predicted"/>
<reference evidence="2" key="1">
    <citation type="submission" date="2021-01" db="EMBL/GenBank/DDBJ databases">
        <title>Genomic Encyclopedia of Type Strains, Phase IV (KMG-IV): sequencing the most valuable type-strain genomes for metagenomic binning, comparative biology and taxonomic classification.</title>
        <authorList>
            <person name="Goeker M."/>
        </authorList>
    </citation>
    <scope>NUCLEOTIDE SEQUENCE</scope>
    <source>
        <strain evidence="2">DSM 23230</strain>
    </source>
</reference>
<gene>
    <name evidence="2" type="ORF">JOC47_001722</name>
</gene>
<accession>A0A938XV32</accession>
<name>A0A938XV32_9FIRM</name>
<evidence type="ECO:0000313" key="2">
    <source>
        <dbReference type="EMBL" id="MBM7556871.1"/>
    </source>
</evidence>
<keyword evidence="2" id="KW-0131">Cell cycle</keyword>
<comment type="caution">
    <text evidence="2">The sequence shown here is derived from an EMBL/GenBank/DDBJ whole genome shotgun (WGS) entry which is preliminary data.</text>
</comment>
<keyword evidence="2" id="KW-0132">Cell division</keyword>
<dbReference type="AlphaFoldDB" id="A0A938XV32"/>
<dbReference type="GO" id="GO:0051301">
    <property type="term" value="P:cell division"/>
    <property type="evidence" value="ECO:0007669"/>
    <property type="project" value="UniProtKB-KW"/>
</dbReference>
<evidence type="ECO:0000256" key="1">
    <source>
        <dbReference type="SAM" id="Coils"/>
    </source>
</evidence>
<sequence>MGEIEELREENKRLKEKIKSLQEENDLVKRKS</sequence>
<dbReference type="EMBL" id="JAFBDQ010000007">
    <property type="protein sequence ID" value="MBM7556871.1"/>
    <property type="molecule type" value="Genomic_DNA"/>
</dbReference>
<protein>
    <submittedName>
        <fullName evidence="2">FtsZ-binding cell division protein ZapB</fullName>
    </submittedName>
</protein>
<keyword evidence="3" id="KW-1185">Reference proteome</keyword>
<organism evidence="2 3">
    <name type="scientific">Halanaerobacter jeridensis</name>
    <dbReference type="NCBI Taxonomy" id="706427"/>
    <lineage>
        <taxon>Bacteria</taxon>
        <taxon>Bacillati</taxon>
        <taxon>Bacillota</taxon>
        <taxon>Clostridia</taxon>
        <taxon>Halanaerobiales</taxon>
        <taxon>Halobacteroidaceae</taxon>
        <taxon>Halanaerobacter</taxon>
    </lineage>
</organism>
<keyword evidence="1" id="KW-0175">Coiled coil</keyword>